<dbReference type="PANTHER" id="PTHR33463:SF204">
    <property type="entry name" value="NB-ARC DOMAIN-CONTAINING PROTEIN"/>
    <property type="match status" value="1"/>
</dbReference>
<feature type="domain" description="Disease resistance protein At4g27190-like leucine-rich repeats" evidence="2">
    <location>
        <begin position="560"/>
        <end position="677"/>
    </location>
</feature>
<reference evidence="3 4" key="1">
    <citation type="submission" date="2019-07" db="EMBL/GenBank/DDBJ databases">
        <title>WGS assembly of Gossypium tomentosum.</title>
        <authorList>
            <person name="Chen Z.J."/>
            <person name="Sreedasyam A."/>
            <person name="Ando A."/>
            <person name="Song Q."/>
            <person name="De L."/>
            <person name="Hulse-Kemp A."/>
            <person name="Ding M."/>
            <person name="Ye W."/>
            <person name="Kirkbride R."/>
            <person name="Jenkins J."/>
            <person name="Plott C."/>
            <person name="Lovell J."/>
            <person name="Lin Y.-M."/>
            <person name="Vaughn R."/>
            <person name="Liu B."/>
            <person name="Li W."/>
            <person name="Simpson S."/>
            <person name="Scheffler B."/>
            <person name="Saski C."/>
            <person name="Grover C."/>
            <person name="Hu G."/>
            <person name="Conover J."/>
            <person name="Carlson J."/>
            <person name="Shu S."/>
            <person name="Boston L."/>
            <person name="Williams M."/>
            <person name="Peterson D."/>
            <person name="Mcgee K."/>
            <person name="Jones D."/>
            <person name="Wendel J."/>
            <person name="Stelly D."/>
            <person name="Grimwood J."/>
            <person name="Schmutz J."/>
        </authorList>
    </citation>
    <scope>NUCLEOTIDE SEQUENCE [LARGE SCALE GENOMIC DNA]</scope>
    <source>
        <strain evidence="3">7179.01</strain>
    </source>
</reference>
<accession>A0A5D2NFP3</accession>
<feature type="domain" description="Disease resistance protein At4g27190-like leucine-rich repeats" evidence="2">
    <location>
        <begin position="429"/>
        <end position="559"/>
    </location>
</feature>
<organism evidence="3 4">
    <name type="scientific">Gossypium tomentosum</name>
    <name type="common">Hawaiian cotton</name>
    <name type="synonym">Gossypium sandvicense</name>
    <dbReference type="NCBI Taxonomy" id="34277"/>
    <lineage>
        <taxon>Eukaryota</taxon>
        <taxon>Viridiplantae</taxon>
        <taxon>Streptophyta</taxon>
        <taxon>Embryophyta</taxon>
        <taxon>Tracheophyta</taxon>
        <taxon>Spermatophyta</taxon>
        <taxon>Magnoliopsida</taxon>
        <taxon>eudicotyledons</taxon>
        <taxon>Gunneridae</taxon>
        <taxon>Pentapetalae</taxon>
        <taxon>rosids</taxon>
        <taxon>malvids</taxon>
        <taxon>Malvales</taxon>
        <taxon>Malvaceae</taxon>
        <taxon>Malvoideae</taxon>
        <taxon>Gossypium</taxon>
    </lineage>
</organism>
<evidence type="ECO:0000259" key="2">
    <source>
        <dbReference type="Pfam" id="PF23247"/>
    </source>
</evidence>
<evidence type="ECO:0000313" key="3">
    <source>
        <dbReference type="EMBL" id="TYI02908.1"/>
    </source>
</evidence>
<feature type="domain" description="Disease resistance protein At4g27190-like leucine-rich repeats" evidence="2">
    <location>
        <begin position="832"/>
        <end position="934"/>
    </location>
</feature>
<dbReference type="InterPro" id="IPR050905">
    <property type="entry name" value="Plant_NBS-LRR"/>
</dbReference>
<dbReference type="EMBL" id="CM017620">
    <property type="protein sequence ID" value="TYI02908.1"/>
    <property type="molecule type" value="Genomic_DNA"/>
</dbReference>
<feature type="domain" description="Disease resistance protein At4g27190-like leucine-rich repeats" evidence="2">
    <location>
        <begin position="190"/>
        <end position="335"/>
    </location>
</feature>
<dbReference type="Pfam" id="PF23247">
    <property type="entry name" value="LRR_RPS2"/>
    <property type="match status" value="6"/>
</dbReference>
<keyword evidence="1" id="KW-0611">Plant defense</keyword>
<dbReference type="Proteomes" id="UP000322667">
    <property type="component" value="Chromosome A11"/>
</dbReference>
<dbReference type="PANTHER" id="PTHR33463">
    <property type="entry name" value="NB-ARC DOMAIN-CONTAINING PROTEIN-RELATED"/>
    <property type="match status" value="1"/>
</dbReference>
<protein>
    <recommendedName>
        <fullName evidence="2">Disease resistance protein At4g27190-like leucine-rich repeats domain-containing protein</fullName>
    </recommendedName>
</protein>
<keyword evidence="4" id="KW-1185">Reference proteome</keyword>
<feature type="domain" description="Disease resistance protein At4g27190-like leucine-rich repeats" evidence="2">
    <location>
        <begin position="683"/>
        <end position="745"/>
    </location>
</feature>
<gene>
    <name evidence="3" type="ORF">ES332_A11G300400v1</name>
</gene>
<dbReference type="Gene3D" id="3.80.10.10">
    <property type="entry name" value="Ribonuclease Inhibitor"/>
    <property type="match status" value="4"/>
</dbReference>
<sequence>MRNKVWVCHNFANASLAELNTLSHLSTLEVETPDAKAAPEDFFQKLQKLERYKIFIGKEWERFGNYQYSRTLKLRLNRSIDDLDHGIKKLVKRTQYLELDELKGVKIALKELTDEERLPHLQNLHVQNGLDIESITNDRNEFPGLQSLTLQGLPQLVSFCSQDKIDATSLPQRELPLSGEKVAFPNLEKVIISFLRKMKMIWRNPLPPNSFPKLQVLVVEGCDELLTIFPSNMLITFQRLHRLFVHNCGSLQQVFEIMHEENETALPATAQLRELHIVELPKLKYIWKNDPKGIFSFKKICAIVVCDCQSLKNVFPASIAKDLPKLGYLAISHCGVEEIVSKLEEGSDSETAVNFEFDQLYDLILWKLPELKCFYPGKHTSKWPTLNKLEVVECGKMKILGTHLNTNNGQLDSPIHPPLFLVEKVIPRLQHLTLDSDYIAMISDGQFSSSPFHEIKAFEVHGHAAKSIDFRISFLERFYTLESLIITYCEIKELFCSERDIGNEEMYAGRLSTIRNLKLVALNNLKNYLWKQDVQVDHILPKLETLEVHDCDNLICLGSSSASFQNLTTLDVWNCEAMKYLDTCLAVQGMAQLKKLRVRDCISMKEIVATEGGEATCDIIFNRLKSLELVNLPRLKSFCSGSHTFRFPCLEELIVSGCPELEIFCKGVLTNLPLLQKAGFQDIEYLVLSEFSRSIEIWKENVHGSLDFKKLKVLEVYECNTMTYIFSVSMALDLVQLEDIKVKQCPMMEQIIKGAEETEMDILLLPRLQEIRLESCSRLTSFCMGSITLECPSLYKIAVDDCPKMYAMASTSEQEDIEIVGREKTPFFNHKANIKNLWPDKPDRAISSNVLNLQCLFVKRCHNLEYLFPSFLVKNFERLYLLSLHNCENMEEIIFTDGLAAAAEDGIPQIYLFTKLYFLKLGRLPKIRTFCHQENSRDQYSLQPKGMGKCRKIWHDKLTKDSFHELTFLEVEQCDKLLNVLPFDMVKRLEKLEGLEISECESVEEIIGLANDRGLNSNESIKLKSTTEFLFPKIRQLILHKLPNLKGLYSKVHTTDWPLLKQLEVCECSKVETFAGEYINFRETQGENQSVISVRQPLFWVTKETFPNLEELVLVRNGNMKVWHGHGVDLKQCCPKLRKFDCPET</sequence>
<dbReference type="SUPFAM" id="SSF52058">
    <property type="entry name" value="L domain-like"/>
    <property type="match status" value="1"/>
</dbReference>
<feature type="domain" description="Disease resistance protein At4g27190-like leucine-rich repeats" evidence="2">
    <location>
        <begin position="948"/>
        <end position="1072"/>
    </location>
</feature>
<dbReference type="AlphaFoldDB" id="A0A5D2NFP3"/>
<proteinExistence type="predicted"/>
<evidence type="ECO:0000313" key="4">
    <source>
        <dbReference type="Proteomes" id="UP000322667"/>
    </source>
</evidence>
<evidence type="ECO:0000256" key="1">
    <source>
        <dbReference type="ARBA" id="ARBA00022821"/>
    </source>
</evidence>
<dbReference type="SUPFAM" id="SSF52047">
    <property type="entry name" value="RNI-like"/>
    <property type="match status" value="2"/>
</dbReference>
<name>A0A5D2NFP3_GOSTO</name>
<dbReference type="InterPro" id="IPR032675">
    <property type="entry name" value="LRR_dom_sf"/>
</dbReference>
<dbReference type="InterPro" id="IPR057135">
    <property type="entry name" value="At4g27190-like_LRR"/>
</dbReference>